<accession>A0ACC9CZK4</accession>
<comment type="caution">
    <text evidence="1">The sequence shown here is derived from an EMBL/GenBank/DDBJ whole genome shotgun (WGS) entry which is preliminary data.</text>
</comment>
<sequence length="707" mass="76989">MDNEYYKRYEPFFGSWHIKRFIGAGSYGKVFEIERRDFDMVFTGALKAITIPADKSEYEQVLEAGMDREGASTYFRDYVQELNREIALMSRLKGHSNIVSYEDHQIIPHEDGIGWDILIRMELLKPINDALRQNKSFTRAEVIRLGTDLCRALEVCGQYNIIHRDIKPANIFISDTGDYKLGDFGVARIASASTGASTRAGTVNYMAPEVFRGEKYTANVDIYSLGLVMYQLLNANRMPFYPPYPQPITFSAAEQARARRLAGEALPLPSGAQDALGQLVCKACAPDPAQRFAGPLALRKALEALPQKQPAPLAIDPPGGRPDPLNDTIGTPGPDWHWRNGQLVQDPPADGADPEATFDPHLSPAPAPLVDETVRVETAQPAAPADDRTVRLMPADVQPTPAPAPEKDRTERVAAPAPQVPEMQDPDKTTVLFAAQAEQRRKQEQARRDAEEAARRAAEAEKEQARRAAEQAEAARKAAEAAAEKPAPEAKISRRKMLGILGGAAVVAVGVGVGGVAMLNKDKAAPAASASESSSASEAVESAAAVASGSCGYKVQWSLENGVLRLSGSGRMSDYPDKSSVPWVDVQDQIEQIKFDDEIISVGRYAFADCPNLTKVTLPSALQTIGTSAFNRCPKLISITIPDGIGVIGEYAFTNCYALESVTIPESVRKIKDQAFRSCDELKSVKINKSCTLGKQVFPDTTEITYY</sequence>
<proteinExistence type="predicted"/>
<protein>
    <submittedName>
        <fullName evidence="1">Uncharacterized protein</fullName>
    </submittedName>
</protein>
<organism evidence="1 2">
    <name type="scientific">Faecalibacterium langellae</name>
    <dbReference type="NCBI Taxonomy" id="3435293"/>
    <lineage>
        <taxon>Bacteria</taxon>
        <taxon>Bacillati</taxon>
        <taxon>Bacillota</taxon>
        <taxon>Clostridia</taxon>
        <taxon>Eubacteriales</taxon>
        <taxon>Oscillospiraceae</taxon>
        <taxon>Faecalibacterium</taxon>
    </lineage>
</organism>
<name>A0ACC9CZK4_9FIRM</name>
<dbReference type="EMBL" id="NMTR01000017">
    <property type="protein sequence ID" value="PDX61230.1"/>
    <property type="molecule type" value="Genomic_DNA"/>
</dbReference>
<evidence type="ECO:0000313" key="1">
    <source>
        <dbReference type="EMBL" id="PDX61230.1"/>
    </source>
</evidence>
<reference evidence="1 2" key="1">
    <citation type="journal article" date="2017" name="Front. Microbiol.">
        <title>New Insights into the Diversity of the Genus Faecalibacterium.</title>
        <authorList>
            <person name="Benevides L."/>
            <person name="Burman S."/>
            <person name="Martin R."/>
            <person name="Robert V."/>
            <person name="Thomas M."/>
            <person name="Miquel S."/>
            <person name="Chain F."/>
            <person name="Sokol H."/>
            <person name="Bermudez-Humaran L.G."/>
            <person name="Morrison M."/>
            <person name="Langella P."/>
            <person name="Azevedo V.A."/>
            <person name="Chatel J.M."/>
            <person name="Soares S."/>
        </authorList>
    </citation>
    <scope>NUCLEOTIDE SEQUENCE [LARGE SCALE GENOMIC DNA]</scope>
    <source>
        <strain evidence="2">CNCM I-4541</strain>
    </source>
</reference>
<gene>
    <name evidence="1" type="ORF">CGS49_07385</name>
</gene>
<dbReference type="Proteomes" id="UP000220959">
    <property type="component" value="Unassembled WGS sequence"/>
</dbReference>
<keyword evidence="2" id="KW-1185">Reference proteome</keyword>
<evidence type="ECO:0000313" key="2">
    <source>
        <dbReference type="Proteomes" id="UP000220959"/>
    </source>
</evidence>